<dbReference type="EMBL" id="JARQWQ010000230">
    <property type="protein sequence ID" value="KAK2546991.1"/>
    <property type="molecule type" value="Genomic_DNA"/>
</dbReference>
<protein>
    <submittedName>
        <fullName evidence="2">Uncharacterized protein</fullName>
    </submittedName>
</protein>
<gene>
    <name evidence="2" type="ORF">P5673_033251</name>
</gene>
<evidence type="ECO:0000313" key="2">
    <source>
        <dbReference type="EMBL" id="KAK2546991.1"/>
    </source>
</evidence>
<evidence type="ECO:0000256" key="1">
    <source>
        <dbReference type="SAM" id="MobiDB-lite"/>
    </source>
</evidence>
<reference evidence="2" key="1">
    <citation type="journal article" date="2023" name="G3 (Bethesda)">
        <title>Whole genome assembly and annotation of the endangered Caribbean coral Acropora cervicornis.</title>
        <authorList>
            <person name="Selwyn J.D."/>
            <person name="Vollmer S.V."/>
        </authorList>
    </citation>
    <scope>NUCLEOTIDE SEQUENCE</scope>
    <source>
        <strain evidence="2">K2</strain>
    </source>
</reference>
<accession>A0AAD9UR95</accession>
<comment type="caution">
    <text evidence="2">The sequence shown here is derived from an EMBL/GenBank/DDBJ whole genome shotgun (WGS) entry which is preliminary data.</text>
</comment>
<name>A0AAD9UR95_ACRCE</name>
<evidence type="ECO:0000313" key="3">
    <source>
        <dbReference type="Proteomes" id="UP001249851"/>
    </source>
</evidence>
<dbReference type="AlphaFoldDB" id="A0AAD9UR95"/>
<keyword evidence="3" id="KW-1185">Reference proteome</keyword>
<dbReference type="Proteomes" id="UP001249851">
    <property type="component" value="Unassembled WGS sequence"/>
</dbReference>
<proteinExistence type="predicted"/>
<sequence>MNCSFGSEDSVCGPFWANSTILPLVKCEEDMTSHLISLGVSSKRGRRSIPTLSESNLILNRAGLFGLGLQRTGEMTNCPKHRRELTIDWAGRKSSVCSYPSHRGPRKQMKNVRRINISISEEVFARYQISVPIGSAICASCRPTHYKAKKVLYQDAASDKNQETIPEEMPSVSGAQLDTVHCEVSSAMIGETQSLSSQSSQGTDNILSGPEDGRVSPLLSTLNTEWDDISSTQQKYYTRKAREIFAATLSVVSPGKEKALWESLRREPILENEGTSAKKRKYFDIKSDLIDVLIEAHNQAQS</sequence>
<reference evidence="2" key="2">
    <citation type="journal article" date="2023" name="Science">
        <title>Genomic signatures of disease resistance in endangered staghorn corals.</title>
        <authorList>
            <person name="Vollmer S.V."/>
            <person name="Selwyn J.D."/>
            <person name="Despard B.A."/>
            <person name="Roesel C.L."/>
        </authorList>
    </citation>
    <scope>NUCLEOTIDE SEQUENCE</scope>
    <source>
        <strain evidence="2">K2</strain>
    </source>
</reference>
<organism evidence="2 3">
    <name type="scientific">Acropora cervicornis</name>
    <name type="common">Staghorn coral</name>
    <dbReference type="NCBI Taxonomy" id="6130"/>
    <lineage>
        <taxon>Eukaryota</taxon>
        <taxon>Metazoa</taxon>
        <taxon>Cnidaria</taxon>
        <taxon>Anthozoa</taxon>
        <taxon>Hexacorallia</taxon>
        <taxon>Scleractinia</taxon>
        <taxon>Astrocoeniina</taxon>
        <taxon>Acroporidae</taxon>
        <taxon>Acropora</taxon>
    </lineage>
</organism>
<feature type="region of interest" description="Disordered" evidence="1">
    <location>
        <begin position="191"/>
        <end position="212"/>
    </location>
</feature>